<dbReference type="AlphaFoldDB" id="A0A1Y2HCK1"/>
<evidence type="ECO:0000256" key="1">
    <source>
        <dbReference type="SAM" id="MobiDB-lite"/>
    </source>
</evidence>
<evidence type="ECO:0000313" key="3">
    <source>
        <dbReference type="EMBL" id="ORZ31651.1"/>
    </source>
</evidence>
<keyword evidence="2" id="KW-0472">Membrane</keyword>
<name>A0A1Y2HCK1_9FUNG</name>
<accession>A0A1Y2HCK1</accession>
<proteinExistence type="predicted"/>
<feature type="transmembrane region" description="Helical" evidence="2">
    <location>
        <begin position="31"/>
        <end position="50"/>
    </location>
</feature>
<evidence type="ECO:0000256" key="2">
    <source>
        <dbReference type="SAM" id="Phobius"/>
    </source>
</evidence>
<protein>
    <submittedName>
        <fullName evidence="3">Uncharacterized protein</fullName>
    </submittedName>
</protein>
<keyword evidence="4" id="KW-1185">Reference proteome</keyword>
<feature type="region of interest" description="Disordered" evidence="1">
    <location>
        <begin position="1"/>
        <end position="30"/>
    </location>
</feature>
<keyword evidence="2" id="KW-1133">Transmembrane helix</keyword>
<reference evidence="3 4" key="1">
    <citation type="submission" date="2016-07" db="EMBL/GenBank/DDBJ databases">
        <title>Pervasive Adenine N6-methylation of Active Genes in Fungi.</title>
        <authorList>
            <consortium name="DOE Joint Genome Institute"/>
            <person name="Mondo S.J."/>
            <person name="Dannebaum R.O."/>
            <person name="Kuo R.C."/>
            <person name="Labutti K."/>
            <person name="Haridas S."/>
            <person name="Kuo A."/>
            <person name="Salamov A."/>
            <person name="Ahrendt S.R."/>
            <person name="Lipzen A."/>
            <person name="Sullivan W."/>
            <person name="Andreopoulos W.B."/>
            <person name="Clum A."/>
            <person name="Lindquist E."/>
            <person name="Daum C."/>
            <person name="Ramamoorthy G.K."/>
            <person name="Gryganskyi A."/>
            <person name="Culley D."/>
            <person name="Magnuson J.K."/>
            <person name="James T.Y."/>
            <person name="O'Malley M.A."/>
            <person name="Stajich J.E."/>
            <person name="Spatafora J.W."/>
            <person name="Visel A."/>
            <person name="Grigoriev I.V."/>
        </authorList>
    </citation>
    <scope>NUCLEOTIDE SEQUENCE [LARGE SCALE GENOMIC DNA]</scope>
    <source>
        <strain evidence="3 4">PL171</strain>
    </source>
</reference>
<organism evidence="3 4">
    <name type="scientific">Catenaria anguillulae PL171</name>
    <dbReference type="NCBI Taxonomy" id="765915"/>
    <lineage>
        <taxon>Eukaryota</taxon>
        <taxon>Fungi</taxon>
        <taxon>Fungi incertae sedis</taxon>
        <taxon>Blastocladiomycota</taxon>
        <taxon>Blastocladiomycetes</taxon>
        <taxon>Blastocladiales</taxon>
        <taxon>Catenariaceae</taxon>
        <taxon>Catenaria</taxon>
    </lineage>
</organism>
<dbReference type="EMBL" id="MCFL01000057">
    <property type="protein sequence ID" value="ORZ31651.1"/>
    <property type="molecule type" value="Genomic_DNA"/>
</dbReference>
<sequence>MGNIFIPRRANPGDDSTPRDRRSGSVRGTSTSSLTIVACIAVIYLLQVVLAPPVVAATAAQVVWEPEADRFAANKRNIGQLQDASKVTAKLQMAGAKFGWR</sequence>
<comment type="caution">
    <text evidence="3">The sequence shown here is derived from an EMBL/GenBank/DDBJ whole genome shotgun (WGS) entry which is preliminary data.</text>
</comment>
<gene>
    <name evidence="3" type="ORF">BCR44DRAFT_1441933</name>
</gene>
<dbReference type="Proteomes" id="UP000193411">
    <property type="component" value="Unassembled WGS sequence"/>
</dbReference>
<keyword evidence="2" id="KW-0812">Transmembrane</keyword>
<evidence type="ECO:0000313" key="4">
    <source>
        <dbReference type="Proteomes" id="UP000193411"/>
    </source>
</evidence>